<gene>
    <name evidence="3" type="ORF">G3256_04605</name>
</gene>
<keyword evidence="2" id="KW-0732">Signal</keyword>
<reference evidence="3 4" key="1">
    <citation type="submission" date="2020-02" db="EMBL/GenBank/DDBJ databases">
        <title>Genome sequence of Roseobacter ponti.</title>
        <authorList>
            <person name="Hollensteiner J."/>
            <person name="Schneider D."/>
            <person name="Poehlein A."/>
            <person name="Daniel R."/>
        </authorList>
    </citation>
    <scope>NUCLEOTIDE SEQUENCE [LARGE SCALE GENOMIC DNA]</scope>
    <source>
        <strain evidence="3 4">DSM 106830</strain>
    </source>
</reference>
<keyword evidence="1" id="KW-1133">Transmembrane helix</keyword>
<dbReference type="KEGG" id="rpon:G3256_04605"/>
<keyword evidence="4" id="KW-1185">Reference proteome</keyword>
<accession>A0A858SR62</accession>
<proteinExistence type="predicted"/>
<organism evidence="3 4">
    <name type="scientific">Roseobacter ponti</name>
    <dbReference type="NCBI Taxonomy" id="1891787"/>
    <lineage>
        <taxon>Bacteria</taxon>
        <taxon>Pseudomonadati</taxon>
        <taxon>Pseudomonadota</taxon>
        <taxon>Alphaproteobacteria</taxon>
        <taxon>Rhodobacterales</taxon>
        <taxon>Roseobacteraceae</taxon>
        <taxon>Roseobacter</taxon>
    </lineage>
</organism>
<dbReference type="RefSeq" id="WP_169639703.1">
    <property type="nucleotide sequence ID" value="NZ_CP048788.1"/>
</dbReference>
<evidence type="ECO:0000313" key="4">
    <source>
        <dbReference type="Proteomes" id="UP000503308"/>
    </source>
</evidence>
<keyword evidence="1" id="KW-0472">Membrane</keyword>
<keyword evidence="1" id="KW-0812">Transmembrane</keyword>
<feature type="signal peptide" evidence="2">
    <location>
        <begin position="1"/>
        <end position="18"/>
    </location>
</feature>
<feature type="transmembrane region" description="Helical" evidence="1">
    <location>
        <begin position="130"/>
        <end position="154"/>
    </location>
</feature>
<evidence type="ECO:0000256" key="1">
    <source>
        <dbReference type="SAM" id="Phobius"/>
    </source>
</evidence>
<dbReference type="Proteomes" id="UP000503308">
    <property type="component" value="Chromosome"/>
</dbReference>
<name>A0A858SR62_9RHOB</name>
<sequence>MILRAVTLSLGLAGAFGAAQFPAYSQQYLQRLGGAVDALGEVVRDFDTSAATLGLSRADALAGMTGSAFVTSRRADMERTFARHASLSADLAVLEDLGPFMRAWNAPRMTDPQIASGALQAFRPALPLELATLIFAGAGFVATWLALRVCRMLIVPSRRRRPMTA</sequence>
<evidence type="ECO:0000256" key="2">
    <source>
        <dbReference type="SAM" id="SignalP"/>
    </source>
</evidence>
<protein>
    <submittedName>
        <fullName evidence="3">DUF2937 family protein</fullName>
    </submittedName>
</protein>
<dbReference type="AlphaFoldDB" id="A0A858SR62"/>
<dbReference type="EMBL" id="CP048788">
    <property type="protein sequence ID" value="QJF50487.1"/>
    <property type="molecule type" value="Genomic_DNA"/>
</dbReference>
<feature type="chain" id="PRO_5032623282" evidence="2">
    <location>
        <begin position="19"/>
        <end position="165"/>
    </location>
</feature>
<dbReference type="InterPro" id="IPR022584">
    <property type="entry name" value="DUF2937"/>
</dbReference>
<dbReference type="Pfam" id="PF11157">
    <property type="entry name" value="DUF2937"/>
    <property type="match status" value="1"/>
</dbReference>
<evidence type="ECO:0000313" key="3">
    <source>
        <dbReference type="EMBL" id="QJF50487.1"/>
    </source>
</evidence>